<accession>A0ABU8SCU7</accession>
<evidence type="ECO:0000256" key="1">
    <source>
        <dbReference type="ARBA" id="ARBA00023015"/>
    </source>
</evidence>
<feature type="domain" description="HTH tetR-type" evidence="5">
    <location>
        <begin position="21"/>
        <end position="81"/>
    </location>
</feature>
<comment type="caution">
    <text evidence="6">The sequence shown here is derived from an EMBL/GenBank/DDBJ whole genome shotgun (WGS) entry which is preliminary data.</text>
</comment>
<dbReference type="SUPFAM" id="SSF48498">
    <property type="entry name" value="Tetracyclin repressor-like, C-terminal domain"/>
    <property type="match status" value="1"/>
</dbReference>
<feature type="DNA-binding region" description="H-T-H motif" evidence="4">
    <location>
        <begin position="44"/>
        <end position="63"/>
    </location>
</feature>
<evidence type="ECO:0000256" key="2">
    <source>
        <dbReference type="ARBA" id="ARBA00023125"/>
    </source>
</evidence>
<dbReference type="RefSeq" id="WP_339969035.1">
    <property type="nucleotide sequence ID" value="NZ_JBBHJY010000010.1"/>
</dbReference>
<dbReference type="EMBL" id="JBBHJY010000010">
    <property type="protein sequence ID" value="MEJ6011615.1"/>
    <property type="molecule type" value="Genomic_DNA"/>
</dbReference>
<sequence length="221" mass="23834">MPKSIELAPAAPDARRNATSDQRAQQLVAAAYDLLAEEGLEGLTIRAVLARTGLARRAFYDNFAGKDDLVLAVFAQTLHAAASQLGDWASDRATPLERLHFVVTSIVLGRYGVDETPEGGRDLRGAALSREHMRLAESHPGELAEALRPLLAAMAGYLAEGMADGSVRNGDADRMALLVYNLVSTTVHTELLAEETGIPNRARRLALADELWEFCSRAVKA</sequence>
<evidence type="ECO:0000313" key="7">
    <source>
        <dbReference type="Proteomes" id="UP001379235"/>
    </source>
</evidence>
<gene>
    <name evidence="6" type="ORF">WG900_17005</name>
</gene>
<dbReference type="PANTHER" id="PTHR30055:SF238">
    <property type="entry name" value="MYCOFACTOCIN BIOSYNTHESIS TRANSCRIPTIONAL REGULATOR MFTR-RELATED"/>
    <property type="match status" value="1"/>
</dbReference>
<keyword evidence="2 4" id="KW-0238">DNA-binding</keyword>
<dbReference type="PROSITE" id="PS50977">
    <property type="entry name" value="HTH_TETR_2"/>
    <property type="match status" value="1"/>
</dbReference>
<evidence type="ECO:0000256" key="4">
    <source>
        <dbReference type="PROSITE-ProRule" id="PRU00335"/>
    </source>
</evidence>
<protein>
    <submittedName>
        <fullName evidence="6">Helix-turn-helix domain-containing protein</fullName>
    </submittedName>
</protein>
<dbReference type="PANTHER" id="PTHR30055">
    <property type="entry name" value="HTH-TYPE TRANSCRIPTIONAL REGULATOR RUTR"/>
    <property type="match status" value="1"/>
</dbReference>
<keyword evidence="1" id="KW-0805">Transcription regulation</keyword>
<dbReference type="InterPro" id="IPR036271">
    <property type="entry name" value="Tet_transcr_reg_TetR-rel_C_sf"/>
</dbReference>
<name>A0ABU8SCU7_9SPHN</name>
<dbReference type="InterPro" id="IPR009057">
    <property type="entry name" value="Homeodomain-like_sf"/>
</dbReference>
<evidence type="ECO:0000256" key="3">
    <source>
        <dbReference type="ARBA" id="ARBA00023163"/>
    </source>
</evidence>
<dbReference type="Proteomes" id="UP001379235">
    <property type="component" value="Unassembled WGS sequence"/>
</dbReference>
<dbReference type="SUPFAM" id="SSF46689">
    <property type="entry name" value="Homeodomain-like"/>
    <property type="match status" value="1"/>
</dbReference>
<keyword evidence="7" id="KW-1185">Reference proteome</keyword>
<reference evidence="6 7" key="1">
    <citation type="submission" date="2024-03" db="EMBL/GenBank/DDBJ databases">
        <authorList>
            <person name="Jo J.-H."/>
        </authorList>
    </citation>
    <scope>NUCLEOTIDE SEQUENCE [LARGE SCALE GENOMIC DNA]</scope>
    <source>
        <strain evidence="6 7">AS3R-12</strain>
    </source>
</reference>
<dbReference type="InterPro" id="IPR001647">
    <property type="entry name" value="HTH_TetR"/>
</dbReference>
<dbReference type="PRINTS" id="PR00455">
    <property type="entry name" value="HTHTETR"/>
</dbReference>
<organism evidence="6 7">
    <name type="scientific">Novosphingobium aquae</name>
    <dbReference type="NCBI Taxonomy" id="3133435"/>
    <lineage>
        <taxon>Bacteria</taxon>
        <taxon>Pseudomonadati</taxon>
        <taxon>Pseudomonadota</taxon>
        <taxon>Alphaproteobacteria</taxon>
        <taxon>Sphingomonadales</taxon>
        <taxon>Sphingomonadaceae</taxon>
        <taxon>Novosphingobium</taxon>
    </lineage>
</organism>
<proteinExistence type="predicted"/>
<dbReference type="Gene3D" id="1.10.10.60">
    <property type="entry name" value="Homeodomain-like"/>
    <property type="match status" value="1"/>
</dbReference>
<keyword evidence="3" id="KW-0804">Transcription</keyword>
<evidence type="ECO:0000259" key="5">
    <source>
        <dbReference type="PROSITE" id="PS50977"/>
    </source>
</evidence>
<evidence type="ECO:0000313" key="6">
    <source>
        <dbReference type="EMBL" id="MEJ6011615.1"/>
    </source>
</evidence>
<dbReference type="Pfam" id="PF00440">
    <property type="entry name" value="TetR_N"/>
    <property type="match status" value="1"/>
</dbReference>
<dbReference type="Gene3D" id="1.10.357.10">
    <property type="entry name" value="Tetracycline Repressor, domain 2"/>
    <property type="match status" value="1"/>
</dbReference>
<dbReference type="InterPro" id="IPR050109">
    <property type="entry name" value="HTH-type_TetR-like_transc_reg"/>
</dbReference>